<name>A0ABW8YNK3_9SPHN</name>
<dbReference type="SUPFAM" id="SSF46626">
    <property type="entry name" value="Cytochrome c"/>
    <property type="match status" value="1"/>
</dbReference>
<organism evidence="6 7">
    <name type="scientific">Sphingomonas plantiphila</name>
    <dbReference type="NCBI Taxonomy" id="3163295"/>
    <lineage>
        <taxon>Bacteria</taxon>
        <taxon>Pseudomonadati</taxon>
        <taxon>Pseudomonadota</taxon>
        <taxon>Alphaproteobacteria</taxon>
        <taxon>Sphingomonadales</taxon>
        <taxon>Sphingomonadaceae</taxon>
        <taxon>Sphingomonas</taxon>
    </lineage>
</organism>
<dbReference type="InterPro" id="IPR036909">
    <property type="entry name" value="Cyt_c-like_dom_sf"/>
</dbReference>
<dbReference type="PANTHER" id="PTHR30600">
    <property type="entry name" value="CYTOCHROME C PEROXIDASE-RELATED"/>
    <property type="match status" value="1"/>
</dbReference>
<keyword evidence="1 4" id="KW-0349">Heme</keyword>
<comment type="caution">
    <text evidence="6">The sequence shown here is derived from an EMBL/GenBank/DDBJ whole genome shotgun (WGS) entry which is preliminary data.</text>
</comment>
<dbReference type="PANTHER" id="PTHR30600:SF9">
    <property type="entry name" value="BLR7738 PROTEIN"/>
    <property type="match status" value="1"/>
</dbReference>
<gene>
    <name evidence="6" type="ORF">ABS767_12000</name>
</gene>
<evidence type="ECO:0000256" key="1">
    <source>
        <dbReference type="ARBA" id="ARBA00022617"/>
    </source>
</evidence>
<evidence type="ECO:0000256" key="3">
    <source>
        <dbReference type="ARBA" id="ARBA00023004"/>
    </source>
</evidence>
<evidence type="ECO:0000313" key="7">
    <source>
        <dbReference type="Proteomes" id="UP001629244"/>
    </source>
</evidence>
<dbReference type="InterPro" id="IPR051395">
    <property type="entry name" value="Cytochrome_c_Peroxidase/MauG"/>
</dbReference>
<evidence type="ECO:0000259" key="5">
    <source>
        <dbReference type="PROSITE" id="PS51007"/>
    </source>
</evidence>
<keyword evidence="7" id="KW-1185">Reference proteome</keyword>
<accession>A0ABW8YNK3</accession>
<evidence type="ECO:0000313" key="6">
    <source>
        <dbReference type="EMBL" id="MFL9841688.1"/>
    </source>
</evidence>
<dbReference type="Pfam" id="PF21419">
    <property type="entry name" value="RoxA-like_Cyt-c"/>
    <property type="match status" value="1"/>
</dbReference>
<dbReference type="Proteomes" id="UP001629244">
    <property type="component" value="Unassembled WGS sequence"/>
</dbReference>
<dbReference type="RefSeq" id="WP_408078577.1">
    <property type="nucleotide sequence ID" value="NZ_JBELQC010000001.1"/>
</dbReference>
<reference evidence="6 7" key="1">
    <citation type="submission" date="2024-06" db="EMBL/GenBank/DDBJ databases">
        <authorList>
            <person name="Kaempfer P."/>
            <person name="Viver T."/>
        </authorList>
    </citation>
    <scope>NUCLEOTIDE SEQUENCE [LARGE SCALE GENOMIC DNA]</scope>
    <source>
        <strain evidence="6 7">ST-64</strain>
    </source>
</reference>
<dbReference type="EMBL" id="JBELQC010000001">
    <property type="protein sequence ID" value="MFL9841688.1"/>
    <property type="molecule type" value="Genomic_DNA"/>
</dbReference>
<sequence>MRGRAAPSARRWGRILLVATAVLLGLALVMRGPTDARPDQSLPSGDWDAAARGAWQFRNAGFGGLAAGPLETHAIPWRLSAAALILDAKRGDRRVPLDRAALRPILQRYGFLFPSRVGNWPDGMPTQPSGTLPLGMTHGVLSPIRGLPVSIANLGCAACHAGATYDAKGDADPDRAWLGMPNSSIDLEGYTRAVFTAMRRQVRDPDRLLRATATIFPEMRGRERFALRWLVLPRVKKRLTELGQAPRPLPFPNGLPGSTNGVAALKQALGTPLAGGGAGELGFVSVPDLGQRDWRRSLLTDGAYAVPGEAAGRAMEDAGRTSAHREALATITTFFTVPSMGVHPDRAERSLGEAREVGAFLATYRAQPFPGRIDARAAAQGAVIYARACASCHGSYSGSARPKLTRFPNWIGDVGTDPLRANLFDAALVDAVNTTRYAQRMTMRAGNGYAAPPLAGIWASAPYLHNGSVPTIAALLDPSRRPTAFMVGGHSLDFTALGLRLAADGRYPAGSRPWAGTAWIDTRKPGLSNDGHVFGSDLTEPEKRALIAFLKLL</sequence>
<dbReference type="InterPro" id="IPR009056">
    <property type="entry name" value="Cyt_c-like_dom"/>
</dbReference>
<protein>
    <submittedName>
        <fullName evidence="6">C-type cytochrome</fullName>
    </submittedName>
</protein>
<evidence type="ECO:0000256" key="4">
    <source>
        <dbReference type="PROSITE-ProRule" id="PRU00433"/>
    </source>
</evidence>
<evidence type="ECO:0000256" key="2">
    <source>
        <dbReference type="ARBA" id="ARBA00022723"/>
    </source>
</evidence>
<dbReference type="Pfam" id="PF13442">
    <property type="entry name" value="Cytochrome_CBB3"/>
    <property type="match status" value="1"/>
</dbReference>
<keyword evidence="3 4" id="KW-0408">Iron</keyword>
<keyword evidence="2 4" id="KW-0479">Metal-binding</keyword>
<dbReference type="Gene3D" id="1.10.760.10">
    <property type="entry name" value="Cytochrome c-like domain"/>
    <property type="match status" value="1"/>
</dbReference>
<feature type="domain" description="Cytochrome c" evidence="5">
    <location>
        <begin position="376"/>
        <end position="553"/>
    </location>
</feature>
<proteinExistence type="predicted"/>
<dbReference type="PROSITE" id="PS51007">
    <property type="entry name" value="CYTC"/>
    <property type="match status" value="1"/>
</dbReference>